<dbReference type="CDD" id="cd04301">
    <property type="entry name" value="NAT_SF"/>
    <property type="match status" value="1"/>
</dbReference>
<organism evidence="16 17">
    <name type="scientific">Pangasianodon hypophthalmus</name>
    <name type="common">Striped catfish</name>
    <name type="synonym">Helicophagus hypophthalmus</name>
    <dbReference type="NCBI Taxonomy" id="310915"/>
    <lineage>
        <taxon>Eukaryota</taxon>
        <taxon>Metazoa</taxon>
        <taxon>Chordata</taxon>
        <taxon>Craniata</taxon>
        <taxon>Vertebrata</taxon>
        <taxon>Euteleostomi</taxon>
        <taxon>Actinopterygii</taxon>
        <taxon>Neopterygii</taxon>
        <taxon>Teleostei</taxon>
        <taxon>Ostariophysi</taxon>
        <taxon>Siluriformes</taxon>
        <taxon>Pangasiidae</taxon>
        <taxon>Pangasianodon</taxon>
    </lineage>
</organism>
<evidence type="ECO:0000256" key="6">
    <source>
        <dbReference type="ARBA" id="ARBA00012703"/>
    </source>
</evidence>
<keyword evidence="17" id="KW-1185">Reference proteome</keyword>
<dbReference type="Gene3D" id="3.40.630.30">
    <property type="match status" value="1"/>
</dbReference>
<dbReference type="GO" id="GO:0010008">
    <property type="term" value="C:endosome membrane"/>
    <property type="evidence" value="ECO:0007669"/>
    <property type="project" value="UniProtKB-SubCell"/>
</dbReference>
<keyword evidence="7 14" id="KW-0808">Transferase</keyword>
<dbReference type="EC" id="2.3.1.4" evidence="6 14"/>
<dbReference type="AlphaFoldDB" id="A0A5N5N4Y3"/>
<dbReference type="PANTHER" id="PTHR13355:SF11">
    <property type="entry name" value="GLUCOSAMINE 6-PHOSPHATE N-ACETYLTRANSFERASE"/>
    <property type="match status" value="1"/>
</dbReference>
<sequence length="227" mass="25676">QAEVRRAGAPLTHSLHLNTLYFDNIWVIKPNLACDRRMFEACGMLLDETPLFDPSLLQELDWSSSKVSFSPPISPLEPGDGLVLRPLRPADLDRGLYKVLSQLTVAGDVTKEQFKANFEHMKKTGDYYVIVVEDTNVGQIVATAMLIVEHKFIHACAKRGRVEEVVVSDVCRGKQLGKLLVATLTLLSKKLQCYKITLECAQKNVEFYKKLGYTPSEETYMQCRFFD</sequence>
<evidence type="ECO:0000256" key="1">
    <source>
        <dbReference type="ARBA" id="ARBA00004395"/>
    </source>
</evidence>
<dbReference type="SUPFAM" id="SSF55729">
    <property type="entry name" value="Acyl-CoA N-acyltransferases (Nat)"/>
    <property type="match status" value="1"/>
</dbReference>
<evidence type="ECO:0000256" key="8">
    <source>
        <dbReference type="ARBA" id="ARBA00022753"/>
    </source>
</evidence>
<evidence type="ECO:0000256" key="7">
    <source>
        <dbReference type="ARBA" id="ARBA00022679"/>
    </source>
</evidence>
<evidence type="ECO:0000256" key="4">
    <source>
        <dbReference type="ARBA" id="ARBA00006048"/>
    </source>
</evidence>
<comment type="similarity">
    <text evidence="4 14">Belongs to the acetyltransferase family. GNA1 subfamily.</text>
</comment>
<keyword evidence="11 14" id="KW-0012">Acyltransferase</keyword>
<evidence type="ECO:0000256" key="14">
    <source>
        <dbReference type="RuleBase" id="RU365086"/>
    </source>
</evidence>
<evidence type="ECO:0000256" key="11">
    <source>
        <dbReference type="ARBA" id="ARBA00023315"/>
    </source>
</evidence>
<name>A0A5N5N4Y3_PANHP</name>
<keyword evidence="9" id="KW-0333">Golgi apparatus</keyword>
<dbReference type="GO" id="GO:0004343">
    <property type="term" value="F:glucosamine 6-phosphate N-acetyltransferase activity"/>
    <property type="evidence" value="ECO:0007669"/>
    <property type="project" value="UniProtKB-UniRule"/>
</dbReference>
<dbReference type="UniPathway" id="UPA00113">
    <property type="reaction ID" value="UER00529"/>
</dbReference>
<dbReference type="InterPro" id="IPR039143">
    <property type="entry name" value="GNPNAT1-like"/>
</dbReference>
<dbReference type="FunFam" id="3.40.630.30:FF:000031">
    <property type="entry name" value="Glucosamine 6-phosphate N-acetyltransferase"/>
    <property type="match status" value="1"/>
</dbReference>
<comment type="subunit">
    <text evidence="5 14">Homodimer.</text>
</comment>
<dbReference type="InterPro" id="IPR016181">
    <property type="entry name" value="Acyl_CoA_acyltransferase"/>
</dbReference>
<feature type="non-terminal residue" evidence="16">
    <location>
        <position position="1"/>
    </location>
</feature>
<comment type="subcellular location">
    <subcellularLocation>
        <location evidence="2">Endosome membrane</location>
        <topology evidence="2">Peripheral membrane protein</topology>
    </subcellularLocation>
    <subcellularLocation>
        <location evidence="1">Golgi apparatus membrane</location>
        <topology evidence="1">Peripheral membrane protein</topology>
    </subcellularLocation>
</comment>
<comment type="catalytic activity">
    <reaction evidence="12 14">
        <text>D-glucosamine 6-phosphate + acetyl-CoA = N-acetyl-D-glucosamine 6-phosphate + CoA + H(+)</text>
        <dbReference type="Rhea" id="RHEA:10292"/>
        <dbReference type="ChEBI" id="CHEBI:15378"/>
        <dbReference type="ChEBI" id="CHEBI:57287"/>
        <dbReference type="ChEBI" id="CHEBI:57288"/>
        <dbReference type="ChEBI" id="CHEBI:57513"/>
        <dbReference type="ChEBI" id="CHEBI:58725"/>
        <dbReference type="EC" id="2.3.1.4"/>
    </reaction>
</comment>
<evidence type="ECO:0000313" key="16">
    <source>
        <dbReference type="EMBL" id="KAB5562585.1"/>
    </source>
</evidence>
<evidence type="ECO:0000256" key="13">
    <source>
        <dbReference type="ARBA" id="ARBA00069869"/>
    </source>
</evidence>
<feature type="domain" description="N-acetyltransferase" evidence="15">
    <location>
        <begin position="82"/>
        <end position="227"/>
    </location>
</feature>
<evidence type="ECO:0000256" key="2">
    <source>
        <dbReference type="ARBA" id="ARBA00004481"/>
    </source>
</evidence>
<dbReference type="EMBL" id="VFJC01000011">
    <property type="protein sequence ID" value="KAB5562585.1"/>
    <property type="molecule type" value="Genomic_DNA"/>
</dbReference>
<dbReference type="GO" id="GO:0006048">
    <property type="term" value="P:UDP-N-acetylglucosamine biosynthetic process"/>
    <property type="evidence" value="ECO:0007669"/>
    <property type="project" value="UniProtKB-UniRule"/>
</dbReference>
<evidence type="ECO:0000259" key="15">
    <source>
        <dbReference type="PROSITE" id="PS51186"/>
    </source>
</evidence>
<dbReference type="Pfam" id="PF00583">
    <property type="entry name" value="Acetyltransf_1"/>
    <property type="match status" value="1"/>
</dbReference>
<evidence type="ECO:0000256" key="10">
    <source>
        <dbReference type="ARBA" id="ARBA00023136"/>
    </source>
</evidence>
<gene>
    <name evidence="16" type="ORF">PHYPO_G00019590</name>
</gene>
<dbReference type="PANTHER" id="PTHR13355">
    <property type="entry name" value="GLUCOSAMINE 6-PHOSPHATE N-ACETYLTRANSFERASE"/>
    <property type="match status" value="1"/>
</dbReference>
<reference evidence="16 17" key="1">
    <citation type="submission" date="2019-06" db="EMBL/GenBank/DDBJ databases">
        <title>A chromosome-scale genome assembly of the striped catfish, Pangasianodon hypophthalmus.</title>
        <authorList>
            <person name="Wen M."/>
            <person name="Zahm M."/>
            <person name="Roques C."/>
            <person name="Cabau C."/>
            <person name="Klopp C."/>
            <person name="Donnadieu C."/>
            <person name="Jouanno E."/>
            <person name="Avarre J.-C."/>
            <person name="Campet M."/>
            <person name="Ha T.T.T."/>
            <person name="Dugue R."/>
            <person name="Lampietro C."/>
            <person name="Louis A."/>
            <person name="Herpin A."/>
            <person name="Echchiki A."/>
            <person name="Berthelot C."/>
            <person name="Parey E."/>
            <person name="Roest-Crollius H."/>
            <person name="Braasch I."/>
            <person name="Postlethwait J."/>
            <person name="Bobe J."/>
            <person name="Montfort J."/>
            <person name="Bouchez O."/>
            <person name="Begum T."/>
            <person name="Schartl M."/>
            <person name="Guiguen Y."/>
        </authorList>
    </citation>
    <scope>NUCLEOTIDE SEQUENCE [LARGE SCALE GENOMIC DNA]</scope>
    <source>
        <strain evidence="16 17">Indonesia</strain>
        <tissue evidence="16">Blood</tissue>
    </source>
</reference>
<dbReference type="Proteomes" id="UP000327468">
    <property type="component" value="Chromosome 10"/>
</dbReference>
<evidence type="ECO:0000313" key="17">
    <source>
        <dbReference type="Proteomes" id="UP000327468"/>
    </source>
</evidence>
<dbReference type="InterPro" id="IPR000182">
    <property type="entry name" value="GNAT_dom"/>
</dbReference>
<comment type="pathway">
    <text evidence="3 14">Nucleotide-sugar biosynthesis; UDP-N-acetyl-alpha-D-glucosamine biosynthesis; N-acetyl-alpha-D-glucosamine 1-phosphate from alpha-D-glucosamine 6-phosphate (route I): step 1/2.</text>
</comment>
<protein>
    <recommendedName>
        <fullName evidence="13 14">Glucosamine 6-phosphate N-acetyltransferase</fullName>
        <ecNumber evidence="6 14">2.3.1.4</ecNumber>
    </recommendedName>
</protein>
<comment type="caution">
    <text evidence="16">The sequence shown here is derived from an EMBL/GenBank/DDBJ whole genome shotgun (WGS) entry which is preliminary data.</text>
</comment>
<evidence type="ECO:0000256" key="9">
    <source>
        <dbReference type="ARBA" id="ARBA00023034"/>
    </source>
</evidence>
<proteinExistence type="inferred from homology"/>
<evidence type="ECO:0000256" key="12">
    <source>
        <dbReference type="ARBA" id="ARBA00048964"/>
    </source>
</evidence>
<dbReference type="GO" id="GO:0000139">
    <property type="term" value="C:Golgi membrane"/>
    <property type="evidence" value="ECO:0007669"/>
    <property type="project" value="UniProtKB-SubCell"/>
</dbReference>
<accession>A0A5N5N4Y3</accession>
<keyword evidence="8" id="KW-0967">Endosome</keyword>
<keyword evidence="10" id="KW-0472">Membrane</keyword>
<dbReference type="PROSITE" id="PS51186">
    <property type="entry name" value="GNAT"/>
    <property type="match status" value="1"/>
</dbReference>
<evidence type="ECO:0000256" key="5">
    <source>
        <dbReference type="ARBA" id="ARBA00011738"/>
    </source>
</evidence>
<evidence type="ECO:0000256" key="3">
    <source>
        <dbReference type="ARBA" id="ARBA00004832"/>
    </source>
</evidence>